<dbReference type="RefSeq" id="WP_018597820.1">
    <property type="nucleotide sequence ID" value="NZ_CABLBP010000007.1"/>
</dbReference>
<protein>
    <submittedName>
        <fullName evidence="10">Alkaline phosphatase family protein</fullName>
    </submittedName>
</protein>
<dbReference type="GO" id="GO:0005886">
    <property type="term" value="C:plasma membrane"/>
    <property type="evidence" value="ECO:0007669"/>
    <property type="project" value="UniProtKB-SubCell"/>
</dbReference>
<dbReference type="CDD" id="cd16015">
    <property type="entry name" value="LTA_synthase"/>
    <property type="match status" value="1"/>
</dbReference>
<feature type="transmembrane region" description="Helical" evidence="8">
    <location>
        <begin position="154"/>
        <end position="175"/>
    </location>
</feature>
<evidence type="ECO:0000256" key="7">
    <source>
        <dbReference type="SAM" id="MobiDB-lite"/>
    </source>
</evidence>
<proteinExistence type="predicted"/>
<dbReference type="GeneID" id="75054191"/>
<keyword evidence="5 8" id="KW-1133">Transmembrane helix</keyword>
<evidence type="ECO:0000313" key="10">
    <source>
        <dbReference type="EMBL" id="QMW80368.1"/>
    </source>
</evidence>
<evidence type="ECO:0000256" key="5">
    <source>
        <dbReference type="ARBA" id="ARBA00022989"/>
    </source>
</evidence>
<dbReference type="AlphaFoldDB" id="A0A7G5N0H5"/>
<evidence type="ECO:0000256" key="8">
    <source>
        <dbReference type="SAM" id="Phobius"/>
    </source>
</evidence>
<evidence type="ECO:0000256" key="6">
    <source>
        <dbReference type="ARBA" id="ARBA00023136"/>
    </source>
</evidence>
<dbReference type="SUPFAM" id="SSF53649">
    <property type="entry name" value="Alkaline phosphatase-like"/>
    <property type="match status" value="1"/>
</dbReference>
<feature type="transmembrane region" description="Helical" evidence="8">
    <location>
        <begin position="48"/>
        <end position="67"/>
    </location>
</feature>
<dbReference type="InterPro" id="IPR000917">
    <property type="entry name" value="Sulfatase_N"/>
</dbReference>
<sequence length="722" mass="81441">MNKKWLKYLNLLSLPIQMVVVMLGYFVIEAISRHSVGEAYVYMTERPLVFLYNSFLIFTTTLLVYLVRRRVFMRTLLAIFWLVLGIVNGVLLANRVTPFTGPDLHLLTDAFKIANKYLSPVFFVIVIVLAVAAVIGLVFLFLKGPKYQGKMTYKLNIPLVLAGVLAFAGTTKLALEKRVLSNYFGNIAFAYEDYGYPYCLATTIFNTGISCPRDYSEAAIKKIEKSESGLPETGEKRPNIIFLQLESFFDPTLVNFLNISEDPIPTFRKLMKEYSSGYYKVPSVGAGTANTEFESITGMSLRYFGPGEYPYKSILKETTCESAPYVLKNLGYSTHAIHNNEANFYGRKNVFANLGFDSFTSEEYMSEQDDTNPNDWMRDRNLTKYIMEALESSDDPDYIYTISVQGHGDYPEEPMIDDPKITVTGGESEAVNNKWEYYCNQIYEMDQFVKELTETLSKYDEDVVLVMYGDHLPTMGLKVKDVKNRYLFQTEYVIWDNMGLEKKDANVAAYQMAAEVMDRVGIHEGNILRFHQARRQTKNYQVDLETLQYDILYGKQYVYDGENPFARTEMHLGVKDAVLEKIEKISDGRYYITGENFTQSAYVEVNGELLDATYISPTTLLLTDVELKDGDEVDVAIRSNSSTRKVLTRTDSMIYKVPVEPLAPEVPPLEGENTEGTGEIDPNAAGIGDDAAANPIGEENGTGTGAGESPIEVPNTENPVQN</sequence>
<feature type="transmembrane region" description="Helical" evidence="8">
    <location>
        <begin position="117"/>
        <end position="142"/>
    </location>
</feature>
<feature type="region of interest" description="Disordered" evidence="7">
    <location>
        <begin position="661"/>
        <end position="722"/>
    </location>
</feature>
<keyword evidence="4 8" id="KW-0812">Transmembrane</keyword>
<keyword evidence="3" id="KW-1003">Cell membrane</keyword>
<dbReference type="InterPro" id="IPR017850">
    <property type="entry name" value="Alkaline_phosphatase_core_sf"/>
</dbReference>
<dbReference type="PANTHER" id="PTHR47371:SF3">
    <property type="entry name" value="PHOSPHOGLYCEROL TRANSFERASE I"/>
    <property type="match status" value="1"/>
</dbReference>
<accession>A0A7G5N0H5</accession>
<reference evidence="10 11" key="1">
    <citation type="submission" date="2019-04" db="EMBL/GenBank/DDBJ databases">
        <authorList>
            <person name="Schori C."/>
            <person name="Ahrens C."/>
        </authorList>
    </citation>
    <scope>NUCLEOTIDE SEQUENCE [LARGE SCALE GENOMIC DNA]</scope>
    <source>
        <strain evidence="10 11">DSM 2950</strain>
    </source>
</reference>
<dbReference type="EMBL" id="CP039126">
    <property type="protein sequence ID" value="QMW80368.1"/>
    <property type="molecule type" value="Genomic_DNA"/>
</dbReference>
<evidence type="ECO:0000256" key="2">
    <source>
        <dbReference type="ARBA" id="ARBA00004936"/>
    </source>
</evidence>
<evidence type="ECO:0000313" key="11">
    <source>
        <dbReference type="Proteomes" id="UP000515789"/>
    </source>
</evidence>
<name>A0A7G5N0H5_9FIRM</name>
<feature type="transmembrane region" description="Helical" evidence="8">
    <location>
        <begin position="9"/>
        <end position="28"/>
    </location>
</feature>
<evidence type="ECO:0000256" key="4">
    <source>
        <dbReference type="ARBA" id="ARBA00022692"/>
    </source>
</evidence>
<comment type="subcellular location">
    <subcellularLocation>
        <location evidence="1">Cell membrane</location>
        <topology evidence="1">Multi-pass membrane protein</topology>
    </subcellularLocation>
</comment>
<evidence type="ECO:0000259" key="9">
    <source>
        <dbReference type="Pfam" id="PF00884"/>
    </source>
</evidence>
<dbReference type="Gene3D" id="3.40.720.10">
    <property type="entry name" value="Alkaline Phosphatase, subunit A"/>
    <property type="match status" value="1"/>
</dbReference>
<feature type="compositionally biased region" description="Low complexity" evidence="7">
    <location>
        <begin position="680"/>
        <end position="699"/>
    </location>
</feature>
<gene>
    <name evidence="10" type="ORF">E5259_23810</name>
</gene>
<comment type="pathway">
    <text evidence="2">Cell wall biogenesis; lipoteichoic acid biosynthesis.</text>
</comment>
<feature type="transmembrane region" description="Helical" evidence="8">
    <location>
        <begin position="79"/>
        <end position="97"/>
    </location>
</feature>
<dbReference type="Proteomes" id="UP000515789">
    <property type="component" value="Chromosome"/>
</dbReference>
<dbReference type="InterPro" id="IPR050448">
    <property type="entry name" value="OpgB/LTA_synthase_biosynth"/>
</dbReference>
<dbReference type="PANTHER" id="PTHR47371">
    <property type="entry name" value="LIPOTEICHOIC ACID SYNTHASE"/>
    <property type="match status" value="1"/>
</dbReference>
<evidence type="ECO:0000256" key="3">
    <source>
        <dbReference type="ARBA" id="ARBA00022475"/>
    </source>
</evidence>
<feature type="domain" description="Sulfatase N-terminal" evidence="9">
    <location>
        <begin position="238"/>
        <end position="522"/>
    </location>
</feature>
<dbReference type="Pfam" id="PF00884">
    <property type="entry name" value="Sulfatase"/>
    <property type="match status" value="1"/>
</dbReference>
<keyword evidence="6 8" id="KW-0472">Membrane</keyword>
<organism evidence="10 11">
    <name type="scientific">Blautia producta</name>
    <dbReference type="NCBI Taxonomy" id="33035"/>
    <lineage>
        <taxon>Bacteria</taxon>
        <taxon>Bacillati</taxon>
        <taxon>Bacillota</taxon>
        <taxon>Clostridia</taxon>
        <taxon>Lachnospirales</taxon>
        <taxon>Lachnospiraceae</taxon>
        <taxon>Blautia</taxon>
    </lineage>
</organism>
<evidence type="ECO:0000256" key="1">
    <source>
        <dbReference type="ARBA" id="ARBA00004651"/>
    </source>
</evidence>